<dbReference type="EMBL" id="CAAALY010063919">
    <property type="protein sequence ID" value="VEL23787.1"/>
    <property type="molecule type" value="Genomic_DNA"/>
</dbReference>
<evidence type="ECO:0000313" key="2">
    <source>
        <dbReference type="EMBL" id="VEL23787.1"/>
    </source>
</evidence>
<proteinExistence type="predicted"/>
<gene>
    <name evidence="2" type="ORF">PXEA_LOCUS17227</name>
</gene>
<evidence type="ECO:0000256" key="1">
    <source>
        <dbReference type="SAM" id="MobiDB-lite"/>
    </source>
</evidence>
<feature type="compositionally biased region" description="Low complexity" evidence="1">
    <location>
        <begin position="124"/>
        <end position="137"/>
    </location>
</feature>
<name>A0A3S5BXY7_9PLAT</name>
<accession>A0A3S5BXY7</accession>
<comment type="caution">
    <text evidence="2">The sequence shown here is derived from an EMBL/GenBank/DDBJ whole genome shotgun (WGS) entry which is preliminary data.</text>
</comment>
<dbReference type="AlphaFoldDB" id="A0A3S5BXY7"/>
<organism evidence="2 3">
    <name type="scientific">Protopolystoma xenopodis</name>
    <dbReference type="NCBI Taxonomy" id="117903"/>
    <lineage>
        <taxon>Eukaryota</taxon>
        <taxon>Metazoa</taxon>
        <taxon>Spiralia</taxon>
        <taxon>Lophotrochozoa</taxon>
        <taxon>Platyhelminthes</taxon>
        <taxon>Monogenea</taxon>
        <taxon>Polyopisthocotylea</taxon>
        <taxon>Polystomatidea</taxon>
        <taxon>Polystomatidae</taxon>
        <taxon>Protopolystoma</taxon>
    </lineage>
</organism>
<dbReference type="Proteomes" id="UP000784294">
    <property type="component" value="Unassembled WGS sequence"/>
</dbReference>
<feature type="region of interest" description="Disordered" evidence="1">
    <location>
        <begin position="106"/>
        <end position="137"/>
    </location>
</feature>
<protein>
    <submittedName>
        <fullName evidence="2">Uncharacterized protein</fullName>
    </submittedName>
</protein>
<keyword evidence="3" id="KW-1185">Reference proteome</keyword>
<evidence type="ECO:0000313" key="3">
    <source>
        <dbReference type="Proteomes" id="UP000784294"/>
    </source>
</evidence>
<reference evidence="2" key="1">
    <citation type="submission" date="2018-11" db="EMBL/GenBank/DDBJ databases">
        <authorList>
            <consortium name="Pathogen Informatics"/>
        </authorList>
    </citation>
    <scope>NUCLEOTIDE SEQUENCE</scope>
</reference>
<sequence length="255" mass="28365">MALGPITSSPRGVLTLSRIDTNGSSSDQAVRDVCNAVTIDDAALAASAMASLSDMTASEVSSGMAHSPLITCFPHLKTLPTLDMINSSSSGPGLGIASTLIGRQRSNDCLDRNSNPTTPHFHHQLSQPNQQQSQQQINQTMTHNLPPFNNLYHSHFHQNQQPHNHYQSPGLHIFRSSASRRSQCHSPALNSHSHFRLGHNLNSSLHQASFLHHQKTAYQSFFASGESQEIFYFFKRDFILPQFFLSRYDARIFQL</sequence>